<feature type="domain" description="Reverse transcriptase zinc-binding" evidence="3">
    <location>
        <begin position="965"/>
        <end position="1024"/>
    </location>
</feature>
<feature type="region of interest" description="Disordered" evidence="1">
    <location>
        <begin position="270"/>
        <end position="289"/>
    </location>
</feature>
<proteinExistence type="predicted"/>
<dbReference type="PANTHER" id="PTHR33116">
    <property type="entry name" value="REVERSE TRANSCRIPTASE ZINC-BINDING DOMAIN-CONTAINING PROTEIN-RELATED-RELATED"/>
    <property type="match status" value="1"/>
</dbReference>
<organism evidence="4 5">
    <name type="scientific">Tanacetum coccineum</name>
    <dbReference type="NCBI Taxonomy" id="301880"/>
    <lineage>
        <taxon>Eukaryota</taxon>
        <taxon>Viridiplantae</taxon>
        <taxon>Streptophyta</taxon>
        <taxon>Embryophyta</taxon>
        <taxon>Tracheophyta</taxon>
        <taxon>Spermatophyta</taxon>
        <taxon>Magnoliopsida</taxon>
        <taxon>eudicotyledons</taxon>
        <taxon>Gunneridae</taxon>
        <taxon>Pentapetalae</taxon>
        <taxon>asterids</taxon>
        <taxon>campanulids</taxon>
        <taxon>Asterales</taxon>
        <taxon>Asteraceae</taxon>
        <taxon>Asteroideae</taxon>
        <taxon>Anthemideae</taxon>
        <taxon>Anthemidinae</taxon>
        <taxon>Tanacetum</taxon>
    </lineage>
</organism>
<keyword evidence="5" id="KW-1185">Reference proteome</keyword>
<evidence type="ECO:0000259" key="3">
    <source>
        <dbReference type="Pfam" id="PF13966"/>
    </source>
</evidence>
<dbReference type="InterPro" id="IPR000477">
    <property type="entry name" value="RT_dom"/>
</dbReference>
<reference evidence="4" key="1">
    <citation type="journal article" date="2022" name="Int. J. Mol. Sci.">
        <title>Draft Genome of Tanacetum Coccineum: Genomic Comparison of Closely Related Tanacetum-Family Plants.</title>
        <authorList>
            <person name="Yamashiro T."/>
            <person name="Shiraishi A."/>
            <person name="Nakayama K."/>
            <person name="Satake H."/>
        </authorList>
    </citation>
    <scope>NUCLEOTIDE SEQUENCE</scope>
</reference>
<dbReference type="InterPro" id="IPR036691">
    <property type="entry name" value="Endo/exonu/phosph_ase_sf"/>
</dbReference>
<dbReference type="EMBL" id="BQNB010013888">
    <property type="protein sequence ID" value="GJT21440.1"/>
    <property type="molecule type" value="Genomic_DNA"/>
</dbReference>
<evidence type="ECO:0000313" key="4">
    <source>
        <dbReference type="EMBL" id="GJT21440.1"/>
    </source>
</evidence>
<protein>
    <submittedName>
        <fullName evidence="4">RNA-directed DNA polymerase, eukaryota, reverse transcriptase zinc-binding domain protein</fullName>
    </submittedName>
</protein>
<dbReference type="SUPFAM" id="SSF54928">
    <property type="entry name" value="RNA-binding domain, RBD"/>
    <property type="match status" value="1"/>
</dbReference>
<accession>A0ABQ5C322</accession>
<feature type="domain" description="Reverse transcriptase" evidence="2">
    <location>
        <begin position="600"/>
        <end position="739"/>
    </location>
</feature>
<dbReference type="Gene3D" id="3.60.10.10">
    <property type="entry name" value="Endonuclease/exonuclease/phosphatase"/>
    <property type="match status" value="1"/>
</dbReference>
<evidence type="ECO:0000256" key="1">
    <source>
        <dbReference type="SAM" id="MobiDB-lite"/>
    </source>
</evidence>
<evidence type="ECO:0000313" key="5">
    <source>
        <dbReference type="Proteomes" id="UP001151760"/>
    </source>
</evidence>
<reference evidence="4" key="2">
    <citation type="submission" date="2022-01" db="EMBL/GenBank/DDBJ databases">
        <authorList>
            <person name="Yamashiro T."/>
            <person name="Shiraishi A."/>
            <person name="Satake H."/>
            <person name="Nakayama K."/>
        </authorList>
    </citation>
    <scope>NUCLEOTIDE SEQUENCE</scope>
</reference>
<dbReference type="InterPro" id="IPR026960">
    <property type="entry name" value="RVT-Znf"/>
</dbReference>
<feature type="region of interest" description="Disordered" evidence="1">
    <location>
        <begin position="234"/>
        <end position="260"/>
    </location>
</feature>
<dbReference type="InterPro" id="IPR035979">
    <property type="entry name" value="RBD_domain_sf"/>
</dbReference>
<dbReference type="GO" id="GO:0003964">
    <property type="term" value="F:RNA-directed DNA polymerase activity"/>
    <property type="evidence" value="ECO:0007669"/>
    <property type="project" value="UniProtKB-KW"/>
</dbReference>
<gene>
    <name evidence="4" type="ORF">Tco_0891377</name>
</gene>
<keyword evidence="4" id="KW-0695">RNA-directed DNA polymerase</keyword>
<sequence>MTRDLWNVCLAYGNVVGVYIPLKKSKAGKKFAFVPFIRVDNLDRLIGNLCTIWIGRLRLHANSVRFQREPKNNIPPNNSQPRKNVSLGVVSNSFAEVLKSGTVKPNLATESSPTIVLDDSCIIERDFSCSLMGKIKDINAFSNLYNILANEGFEKVKLSYLGGHWVLLQMDSLTSKEKIFNHVGVGSWFEVLKPTLCVKTKPQVLIDDMVKIIIKGQLHWICVKEREAWIPEFNYETEDDTSSEEESEGNNDNDLGSDNEHVSETNFVKENDVEFQNIPNPSGKPVNSEDPFEIYKLLKRHKDVPRTEGDTPQHPPGFTPIVEENVVDNNPGNTSQPNLTMSVNIEKASSENGKCNHGTKFLASGSILEVMDELIKMNFLSLNIQGLGNKAKKRYIQELNTKHRVNFIALQENKMDKMDLFAIKSLWGNLSFDYAFSPSIGFSRGIICVWDPSLFVKDNSTVSDSFLAISDQGRCNDELIQERSNLLKELQDFNKASSLDMAQKAKIRITFASQFPNLLSTDQIDDLERNVSYDEIKRAVWDCGISKSPAPDGFTFEFYRKYWNLIDHDVVAAVTSFFSTCSFISLIPKSQEAKMVKDFRPISLIAINGGPTSEFKFSKGLKQGDPLSPFLCIMVMESLHLSFNNVVNSGLYNGIHIYDSLRLSHLFYADDVIFVGKWNLSNLSTIVNVLKWFQLASGLQINLYKSKLMGIGIPNDVVASTARSIGCSTLHTPFNYLGVKEFCIENEEKKMSLICWNKILASKKNGGLSVSSFFAFNRALLLKWIWQFIANGSSLWSRFISAIYGVRGALDTSSYYSRRSPWLDIVNKVRKLFIKGIDLISLIKKKVGNGEATSFWNDVWLGDSPLKQTYTRLYFLELDKHASVASKLRDNSHTRSFRRSPRSGIEEEQLLLLLISNTSSVTLPNISDKWTWRLDSSGVFSVKSEREFIDDYLLSKADVPTRRVKSIPIKINIFAWRVSLDKLPTRLNLSLRGLDIPSIISPLCSIVVESSSHLLFSCQLARQLLFKVAHWWELEYQDFLSYDD</sequence>
<comment type="caution">
    <text evidence="4">The sequence shown here is derived from an EMBL/GenBank/DDBJ whole genome shotgun (WGS) entry which is preliminary data.</text>
</comment>
<feature type="compositionally biased region" description="Acidic residues" evidence="1">
    <location>
        <begin position="235"/>
        <end position="257"/>
    </location>
</feature>
<keyword evidence="4" id="KW-0808">Transferase</keyword>
<dbReference type="Pfam" id="PF13966">
    <property type="entry name" value="zf-RVT"/>
    <property type="match status" value="1"/>
</dbReference>
<dbReference type="PANTHER" id="PTHR33116:SF78">
    <property type="entry name" value="OS12G0587133 PROTEIN"/>
    <property type="match status" value="1"/>
</dbReference>
<evidence type="ECO:0000259" key="2">
    <source>
        <dbReference type="Pfam" id="PF00078"/>
    </source>
</evidence>
<dbReference type="Proteomes" id="UP001151760">
    <property type="component" value="Unassembled WGS sequence"/>
</dbReference>
<name>A0ABQ5C322_9ASTR</name>
<keyword evidence="4" id="KW-0548">Nucleotidyltransferase</keyword>
<dbReference type="Pfam" id="PF00078">
    <property type="entry name" value="RVT_1"/>
    <property type="match status" value="1"/>
</dbReference>
<dbReference type="SUPFAM" id="SSF56219">
    <property type="entry name" value="DNase I-like"/>
    <property type="match status" value="1"/>
</dbReference>